<protein>
    <submittedName>
        <fullName evidence="2">Uncharacterized protein</fullName>
    </submittedName>
</protein>
<feature type="region of interest" description="Disordered" evidence="1">
    <location>
        <begin position="167"/>
        <end position="255"/>
    </location>
</feature>
<dbReference type="EMBL" id="MU005576">
    <property type="protein sequence ID" value="KAF2686450.1"/>
    <property type="molecule type" value="Genomic_DNA"/>
</dbReference>
<dbReference type="AlphaFoldDB" id="A0A6G1J8B5"/>
<accession>A0A6G1J8B5</accession>
<evidence type="ECO:0000313" key="2">
    <source>
        <dbReference type="EMBL" id="KAF2686450.1"/>
    </source>
</evidence>
<proteinExistence type="predicted"/>
<gene>
    <name evidence="2" type="ORF">K458DRAFT_386423</name>
</gene>
<keyword evidence="3" id="KW-1185">Reference proteome</keyword>
<name>A0A6G1J8B5_9PLEO</name>
<evidence type="ECO:0000256" key="1">
    <source>
        <dbReference type="SAM" id="MobiDB-lite"/>
    </source>
</evidence>
<dbReference type="Proteomes" id="UP000799291">
    <property type="component" value="Unassembled WGS sequence"/>
</dbReference>
<sequence length="255" mass="27777">MARVSTGREVRQTSRQWQQLYGHETADREGGRGLVFGRKAGHRSSSARVQGTRGGPWGVCSRAQEALQHAHGAQRTTTAAAARFAAVSPRRLRATGARCGGASDEPSDKAARRWLRVHSRPLDKTPLVPRSIVDGMQLLLALDAPDGLEFARAREHALASYPFSQNRMSEGHVGRSQPPQRQAVPASTCERGGNAAAHLPSILPSTRRRSAARGPERAASAGTDNSRDLPQPSQRRRRGKTDYIIGDSTLKRCRR</sequence>
<organism evidence="2 3">
    <name type="scientific">Lentithecium fluviatile CBS 122367</name>
    <dbReference type="NCBI Taxonomy" id="1168545"/>
    <lineage>
        <taxon>Eukaryota</taxon>
        <taxon>Fungi</taxon>
        <taxon>Dikarya</taxon>
        <taxon>Ascomycota</taxon>
        <taxon>Pezizomycotina</taxon>
        <taxon>Dothideomycetes</taxon>
        <taxon>Pleosporomycetidae</taxon>
        <taxon>Pleosporales</taxon>
        <taxon>Massarineae</taxon>
        <taxon>Lentitheciaceae</taxon>
        <taxon>Lentithecium</taxon>
    </lineage>
</organism>
<evidence type="ECO:0000313" key="3">
    <source>
        <dbReference type="Proteomes" id="UP000799291"/>
    </source>
</evidence>
<reference evidence="2" key="1">
    <citation type="journal article" date="2020" name="Stud. Mycol.">
        <title>101 Dothideomycetes genomes: a test case for predicting lifestyles and emergence of pathogens.</title>
        <authorList>
            <person name="Haridas S."/>
            <person name="Albert R."/>
            <person name="Binder M."/>
            <person name="Bloem J."/>
            <person name="Labutti K."/>
            <person name="Salamov A."/>
            <person name="Andreopoulos B."/>
            <person name="Baker S."/>
            <person name="Barry K."/>
            <person name="Bills G."/>
            <person name="Bluhm B."/>
            <person name="Cannon C."/>
            <person name="Castanera R."/>
            <person name="Culley D."/>
            <person name="Daum C."/>
            <person name="Ezra D."/>
            <person name="Gonzalez J."/>
            <person name="Henrissat B."/>
            <person name="Kuo A."/>
            <person name="Liang C."/>
            <person name="Lipzen A."/>
            <person name="Lutzoni F."/>
            <person name="Magnuson J."/>
            <person name="Mondo S."/>
            <person name="Nolan M."/>
            <person name="Ohm R."/>
            <person name="Pangilinan J."/>
            <person name="Park H.-J."/>
            <person name="Ramirez L."/>
            <person name="Alfaro M."/>
            <person name="Sun H."/>
            <person name="Tritt A."/>
            <person name="Yoshinaga Y."/>
            <person name="Zwiers L.-H."/>
            <person name="Turgeon B."/>
            <person name="Goodwin S."/>
            <person name="Spatafora J."/>
            <person name="Crous P."/>
            <person name="Grigoriev I."/>
        </authorList>
    </citation>
    <scope>NUCLEOTIDE SEQUENCE</scope>
    <source>
        <strain evidence="2">CBS 122367</strain>
    </source>
</reference>